<evidence type="ECO:0000256" key="1">
    <source>
        <dbReference type="SAM" id="MobiDB-lite"/>
    </source>
</evidence>
<keyword evidence="3" id="KW-1185">Reference proteome</keyword>
<organism evidence="2 3">
    <name type="scientific">Spodoptera littoralis</name>
    <name type="common">Egyptian cotton leafworm</name>
    <dbReference type="NCBI Taxonomy" id="7109"/>
    <lineage>
        <taxon>Eukaryota</taxon>
        <taxon>Metazoa</taxon>
        <taxon>Ecdysozoa</taxon>
        <taxon>Arthropoda</taxon>
        <taxon>Hexapoda</taxon>
        <taxon>Insecta</taxon>
        <taxon>Pterygota</taxon>
        <taxon>Neoptera</taxon>
        <taxon>Endopterygota</taxon>
        <taxon>Lepidoptera</taxon>
        <taxon>Glossata</taxon>
        <taxon>Ditrysia</taxon>
        <taxon>Noctuoidea</taxon>
        <taxon>Noctuidae</taxon>
        <taxon>Amphipyrinae</taxon>
        <taxon>Spodoptera</taxon>
    </lineage>
</organism>
<evidence type="ECO:0000313" key="2">
    <source>
        <dbReference type="EMBL" id="CAH1642600.1"/>
    </source>
</evidence>
<feature type="compositionally biased region" description="Basic and acidic residues" evidence="1">
    <location>
        <begin position="234"/>
        <end position="280"/>
    </location>
</feature>
<dbReference type="EMBL" id="LR824559">
    <property type="protein sequence ID" value="CAH1642600.1"/>
    <property type="molecule type" value="Genomic_DNA"/>
</dbReference>
<reference evidence="2" key="1">
    <citation type="submission" date="2022-02" db="EMBL/GenBank/DDBJ databases">
        <authorList>
            <person name="King R."/>
        </authorList>
    </citation>
    <scope>NUCLEOTIDE SEQUENCE</scope>
</reference>
<dbReference type="AlphaFoldDB" id="A0A9P0IC90"/>
<protein>
    <submittedName>
        <fullName evidence="2">Uncharacterized protein</fullName>
    </submittedName>
</protein>
<sequence length="578" mass="64397">MALPHLVLIGYPPTDRLVGAISSIQNYSLKLPSGYLLKLRNTDGNLAHSAKEKADLLALCLLSACVAPLACRSVDTHEPPSEDLEPYVSHHHHDGNIAELLIPLLERSLAQSEARSAEHRRKPGKKVIQVLPYRGSEEHKRKGWRKLNSHKKQVVEITPLHGKDRAKPLAYILSAAKSSHDERAETNDVSSSNSDGERDKSTSEEQQSTEESKDENDRRADVSESPSASSNAKSSEEDKVSKNVSDKSSDVTAEDNDKSTEKVKDDRKFVLIEDSKEGVKGKLHKKHKKFHRHGNKDVTTEKNSESDVTLEVKEATIESGETTEESVTEEKIESSEVVYDSSNRYVTIENIDVTHEVTGEDVTVTTEDVTSEARAVTSEDTNVTSEDKNVTQENVTAEGKDVTKEVKSVTQEETGSSEVTIEKHDVATEEIITSNFRVATDDLVTAENAVTLENLDVTEEKTVTSENVSVESATEIIHPRIVENRYNDFIDSKDVTDEAENDLRNSFIDNNIVISRTNQETESVENNFGKIFNDRARDIIELIQSSVEASTVGHRDCVETPDKHHDHKSYRLSFLFNK</sequence>
<evidence type="ECO:0000313" key="3">
    <source>
        <dbReference type="Proteomes" id="UP001153321"/>
    </source>
</evidence>
<feature type="compositionally biased region" description="Basic and acidic residues" evidence="1">
    <location>
        <begin position="295"/>
        <end position="309"/>
    </location>
</feature>
<accession>A0A9P0IC90</accession>
<dbReference type="Proteomes" id="UP001153321">
    <property type="component" value="Chromosome 28"/>
</dbReference>
<name>A0A9P0IC90_SPOLI</name>
<proteinExistence type="predicted"/>
<gene>
    <name evidence="2" type="ORF">SPLIT_LOCUS7956</name>
</gene>
<feature type="region of interest" description="Disordered" evidence="1">
    <location>
        <begin position="177"/>
        <end position="309"/>
    </location>
</feature>
<feature type="compositionally biased region" description="Low complexity" evidence="1">
    <location>
        <begin position="223"/>
        <end position="233"/>
    </location>
</feature>
<feature type="compositionally biased region" description="Basic residues" evidence="1">
    <location>
        <begin position="281"/>
        <end position="294"/>
    </location>
</feature>